<feature type="region of interest" description="Disordered" evidence="1">
    <location>
        <begin position="82"/>
        <end position="104"/>
    </location>
</feature>
<keyword evidence="3" id="KW-1185">Reference proteome</keyword>
<dbReference type="Proteomes" id="UP000277580">
    <property type="component" value="Unassembled WGS sequence"/>
</dbReference>
<organism evidence="2 3">
    <name type="scientific">Morchella conica CCBAS932</name>
    <dbReference type="NCBI Taxonomy" id="1392247"/>
    <lineage>
        <taxon>Eukaryota</taxon>
        <taxon>Fungi</taxon>
        <taxon>Dikarya</taxon>
        <taxon>Ascomycota</taxon>
        <taxon>Pezizomycotina</taxon>
        <taxon>Pezizomycetes</taxon>
        <taxon>Pezizales</taxon>
        <taxon>Morchellaceae</taxon>
        <taxon>Morchella</taxon>
    </lineage>
</organism>
<dbReference type="AlphaFoldDB" id="A0A3N4KR38"/>
<accession>A0A3N4KR38</accession>
<dbReference type="InParanoid" id="A0A3N4KR38"/>
<proteinExistence type="predicted"/>
<reference evidence="2 3" key="1">
    <citation type="journal article" date="2018" name="Nat. Ecol. Evol.">
        <title>Pezizomycetes genomes reveal the molecular basis of ectomycorrhizal truffle lifestyle.</title>
        <authorList>
            <person name="Murat C."/>
            <person name="Payen T."/>
            <person name="Noel B."/>
            <person name="Kuo A."/>
            <person name="Morin E."/>
            <person name="Chen J."/>
            <person name="Kohler A."/>
            <person name="Krizsan K."/>
            <person name="Balestrini R."/>
            <person name="Da Silva C."/>
            <person name="Montanini B."/>
            <person name="Hainaut M."/>
            <person name="Levati E."/>
            <person name="Barry K.W."/>
            <person name="Belfiori B."/>
            <person name="Cichocki N."/>
            <person name="Clum A."/>
            <person name="Dockter R.B."/>
            <person name="Fauchery L."/>
            <person name="Guy J."/>
            <person name="Iotti M."/>
            <person name="Le Tacon F."/>
            <person name="Lindquist E.A."/>
            <person name="Lipzen A."/>
            <person name="Malagnac F."/>
            <person name="Mello A."/>
            <person name="Molinier V."/>
            <person name="Miyauchi S."/>
            <person name="Poulain J."/>
            <person name="Riccioni C."/>
            <person name="Rubini A."/>
            <person name="Sitrit Y."/>
            <person name="Splivallo R."/>
            <person name="Traeger S."/>
            <person name="Wang M."/>
            <person name="Zifcakova L."/>
            <person name="Wipf D."/>
            <person name="Zambonelli A."/>
            <person name="Paolocci F."/>
            <person name="Nowrousian M."/>
            <person name="Ottonello S."/>
            <person name="Baldrian P."/>
            <person name="Spatafora J.W."/>
            <person name="Henrissat B."/>
            <person name="Nagy L.G."/>
            <person name="Aury J.M."/>
            <person name="Wincker P."/>
            <person name="Grigoriev I.V."/>
            <person name="Bonfante P."/>
            <person name="Martin F.M."/>
        </authorList>
    </citation>
    <scope>NUCLEOTIDE SEQUENCE [LARGE SCALE GENOMIC DNA]</scope>
    <source>
        <strain evidence="2 3">CCBAS932</strain>
    </source>
</reference>
<evidence type="ECO:0000313" key="2">
    <source>
        <dbReference type="EMBL" id="RPB13054.1"/>
    </source>
</evidence>
<evidence type="ECO:0000313" key="3">
    <source>
        <dbReference type="Proteomes" id="UP000277580"/>
    </source>
</evidence>
<protein>
    <submittedName>
        <fullName evidence="2">Uncharacterized protein</fullName>
    </submittedName>
</protein>
<sequence length="131" mass="14864">MRIYKDKTANDYFHFFLATKPYPQIPSPVTPYLPHYPTPTSSSLHRLSLDTTQSHMQLPSLPPQIPHPFFPAYPGSPHPICHLPKQKKEKGTTSETLWHGPHRPASCTNNALTSLTQGLGKTRQVRQANQW</sequence>
<evidence type="ECO:0000256" key="1">
    <source>
        <dbReference type="SAM" id="MobiDB-lite"/>
    </source>
</evidence>
<dbReference type="EMBL" id="ML119125">
    <property type="protein sequence ID" value="RPB13054.1"/>
    <property type="molecule type" value="Genomic_DNA"/>
</dbReference>
<gene>
    <name evidence="2" type="ORF">P167DRAFT_142264</name>
</gene>
<name>A0A3N4KR38_9PEZI</name>